<dbReference type="FunFam" id="2.40.50.140:FF:000045">
    <property type="entry name" value="Phenylalanine--tRNA ligase beta subunit"/>
    <property type="match status" value="1"/>
</dbReference>
<keyword evidence="9 15" id="KW-0067">ATP-binding</keyword>
<dbReference type="Gene3D" id="3.30.930.10">
    <property type="entry name" value="Bira Bifunctional Protein, Domain 2"/>
    <property type="match status" value="1"/>
</dbReference>
<evidence type="ECO:0000256" key="2">
    <source>
        <dbReference type="ARBA" id="ARBA00008653"/>
    </source>
</evidence>
<dbReference type="PANTHER" id="PTHR10947:SF0">
    <property type="entry name" value="PHENYLALANINE--TRNA LIGASE BETA SUBUNIT"/>
    <property type="match status" value="1"/>
</dbReference>
<reference evidence="20" key="1">
    <citation type="submission" date="2024-01" db="EMBL/GenBank/DDBJ databases">
        <title>Sequencing the genomes of a sandfly, Sergentomyia squamirostris, and its two endosymbionts.</title>
        <authorList>
            <person name="Itokawa K."/>
            <person name="Sanjoba C."/>
        </authorList>
    </citation>
    <scope>NUCLEOTIDE SEQUENCE</scope>
    <source>
        <strain evidence="20">RiSSQ</strain>
    </source>
</reference>
<comment type="subunit">
    <text evidence="3 15">Tetramer of two alpha and two beta subunits.</text>
</comment>
<evidence type="ECO:0000259" key="19">
    <source>
        <dbReference type="PROSITE" id="PS51483"/>
    </source>
</evidence>
<evidence type="ECO:0000256" key="16">
    <source>
        <dbReference type="PROSITE-ProRule" id="PRU00209"/>
    </source>
</evidence>
<proteinExistence type="inferred from homology"/>
<evidence type="ECO:0000256" key="12">
    <source>
        <dbReference type="ARBA" id="ARBA00022917"/>
    </source>
</evidence>
<protein>
    <recommendedName>
        <fullName evidence="15">Phenylalanine--tRNA ligase beta subunit</fullName>
        <ecNumber evidence="15">6.1.1.20</ecNumber>
    </recommendedName>
    <alternativeName>
        <fullName evidence="15">Phenylalanyl-tRNA synthetase beta subunit</fullName>
        <shortName evidence="15">PheRS</shortName>
    </alternativeName>
</protein>
<evidence type="ECO:0000256" key="13">
    <source>
        <dbReference type="ARBA" id="ARBA00023146"/>
    </source>
</evidence>
<dbReference type="SMART" id="SM00874">
    <property type="entry name" value="B5"/>
    <property type="match status" value="1"/>
</dbReference>
<keyword evidence="8 15" id="KW-0547">Nucleotide-binding</keyword>
<feature type="domain" description="TRNA-binding" evidence="17">
    <location>
        <begin position="39"/>
        <end position="148"/>
    </location>
</feature>
<dbReference type="Pfam" id="PF01588">
    <property type="entry name" value="tRNA_bind"/>
    <property type="match status" value="1"/>
</dbReference>
<dbReference type="HAMAP" id="MF_00283">
    <property type="entry name" value="Phe_tRNA_synth_beta1"/>
    <property type="match status" value="1"/>
</dbReference>
<dbReference type="CDD" id="cd02796">
    <property type="entry name" value="tRNA_bind_bactPheRS"/>
    <property type="match status" value="1"/>
</dbReference>
<dbReference type="InterPro" id="IPR005146">
    <property type="entry name" value="B3/B4_tRNA-bd"/>
</dbReference>
<keyword evidence="5 16" id="KW-0820">tRNA-binding</keyword>
<evidence type="ECO:0000256" key="7">
    <source>
        <dbReference type="ARBA" id="ARBA00022723"/>
    </source>
</evidence>
<comment type="catalytic activity">
    <reaction evidence="14 15">
        <text>tRNA(Phe) + L-phenylalanine + ATP = L-phenylalanyl-tRNA(Phe) + AMP + diphosphate + H(+)</text>
        <dbReference type="Rhea" id="RHEA:19413"/>
        <dbReference type="Rhea" id="RHEA-COMP:9668"/>
        <dbReference type="Rhea" id="RHEA-COMP:9699"/>
        <dbReference type="ChEBI" id="CHEBI:15378"/>
        <dbReference type="ChEBI" id="CHEBI:30616"/>
        <dbReference type="ChEBI" id="CHEBI:33019"/>
        <dbReference type="ChEBI" id="CHEBI:58095"/>
        <dbReference type="ChEBI" id="CHEBI:78442"/>
        <dbReference type="ChEBI" id="CHEBI:78531"/>
        <dbReference type="ChEBI" id="CHEBI:456215"/>
        <dbReference type="EC" id="6.1.1.20"/>
    </reaction>
</comment>
<dbReference type="GO" id="GO:0000287">
    <property type="term" value="F:magnesium ion binding"/>
    <property type="evidence" value="ECO:0007669"/>
    <property type="project" value="UniProtKB-UniRule"/>
</dbReference>
<dbReference type="GO" id="GO:0005524">
    <property type="term" value="F:ATP binding"/>
    <property type="evidence" value="ECO:0007669"/>
    <property type="project" value="UniProtKB-UniRule"/>
</dbReference>
<keyword evidence="11 16" id="KW-0694">RNA-binding</keyword>
<sequence length="788" mass="89047">MKFTLSWLKKFLDTESSVEEIAECLTMLGLEVEEIIDRRIELKDFEVAHILTTKPHPSADKLKICQVQTNEEILQIVCGASNARENIKVVLAKIGCEIPNGKFKIKESVIRGEKSCGMLCSEEELLVGTNSDGIIELMPDAKIGEPFIQYYGYGDPIFDINVTPNRGDALGVYGIARDLASKGIGTLKELEVPSIAGEFESTLTLQVENKEACPLFCFQEIRNLQNKTSPDWLKQLLQNIGIKPVSALVDVTNYISYSFGQPVHAYDRSKLSDKLQITLLKEKTKFLALNGKEYDLDEESLVIQDDRQVLTLAGIIGGDSSKSELETQNILLEAACFSPKYITKTGRRLQIDTDSRYRFERNIDQKFTLKALNIASKMILAICGGKISDIVYNEGFAFVQKSLDFPINCLAKITGLNLSKTEICNILKNLGFIIVDIGDTLKLTIPSWRHDITIKEDIVEEIVRIYGYDKLDSIKLPEMQLTRIIPKEQRRVSDIKRILASYGYDEVVTNSFMDSEIAKLFAPIKEELFLLNPINVDNNYMRPSIIPKLLKLVQKNLTRSIKEIALMELGPIFNSCTSDGELIFASAVRCGLYHVKDCHSEARLVDVFDIKSDLENVLNYTGLSIDKCQFCPTELPYYHPTKSALIKLGKNVIAYFGQIHPSILKHFDIDCEIFAFEINIANIPFAKRDEFIVSDFQPTFRDYAFVVDLEQPVGEMMTYIKNSNKKIIKSVDLFDIYSGDKLPSGKKSMAIKVQFQANDRTLNEADLNLLSQEIVTIVYEKFQGKLRE</sequence>
<keyword evidence="13 15" id="KW-0030">Aminoacyl-tRNA synthetase</keyword>
<dbReference type="PROSITE" id="PS50886">
    <property type="entry name" value="TRBD"/>
    <property type="match status" value="1"/>
</dbReference>
<name>A0AAT9GA48_9RICK</name>
<dbReference type="CDD" id="cd00769">
    <property type="entry name" value="PheRS_beta_core"/>
    <property type="match status" value="1"/>
</dbReference>
<feature type="binding site" evidence="15">
    <location>
        <position position="460"/>
    </location>
    <ligand>
        <name>Mg(2+)</name>
        <dbReference type="ChEBI" id="CHEBI:18420"/>
        <note>shared with alpha subunit</note>
    </ligand>
</feature>
<evidence type="ECO:0000256" key="14">
    <source>
        <dbReference type="ARBA" id="ARBA00049255"/>
    </source>
</evidence>
<dbReference type="InterPro" id="IPR033714">
    <property type="entry name" value="tRNA_bind_bactPheRS"/>
</dbReference>
<dbReference type="SUPFAM" id="SSF50249">
    <property type="entry name" value="Nucleic acid-binding proteins"/>
    <property type="match status" value="1"/>
</dbReference>
<dbReference type="Pfam" id="PF17759">
    <property type="entry name" value="tRNA_synthFbeta"/>
    <property type="match status" value="1"/>
</dbReference>
<evidence type="ECO:0000256" key="10">
    <source>
        <dbReference type="ARBA" id="ARBA00022842"/>
    </source>
</evidence>
<dbReference type="EC" id="6.1.1.20" evidence="15"/>
<keyword evidence="4 15" id="KW-0963">Cytoplasm</keyword>
<dbReference type="SMART" id="SM00873">
    <property type="entry name" value="B3_4"/>
    <property type="match status" value="1"/>
</dbReference>
<feature type="domain" description="B5" evidence="19">
    <location>
        <begin position="398"/>
        <end position="473"/>
    </location>
</feature>
<evidence type="ECO:0000256" key="5">
    <source>
        <dbReference type="ARBA" id="ARBA00022555"/>
    </source>
</evidence>
<keyword evidence="12 15" id="KW-0648">Protein biosynthesis</keyword>
<dbReference type="GO" id="GO:0006432">
    <property type="term" value="P:phenylalanyl-tRNA aminoacylation"/>
    <property type="evidence" value="ECO:0007669"/>
    <property type="project" value="UniProtKB-UniRule"/>
</dbReference>
<dbReference type="Gene3D" id="2.40.50.140">
    <property type="entry name" value="Nucleic acid-binding proteins"/>
    <property type="match status" value="1"/>
</dbReference>
<dbReference type="SUPFAM" id="SSF56037">
    <property type="entry name" value="PheT/TilS domain"/>
    <property type="match status" value="1"/>
</dbReference>
<keyword evidence="10 15" id="KW-0460">Magnesium</keyword>
<dbReference type="SUPFAM" id="SSF46955">
    <property type="entry name" value="Putative DNA-binding domain"/>
    <property type="match status" value="1"/>
</dbReference>
<feature type="binding site" evidence="15">
    <location>
        <position position="457"/>
    </location>
    <ligand>
        <name>Mg(2+)</name>
        <dbReference type="ChEBI" id="CHEBI:18420"/>
        <note>shared with alpha subunit</note>
    </ligand>
</feature>
<feature type="domain" description="FDX-ACB" evidence="18">
    <location>
        <begin position="694"/>
        <end position="787"/>
    </location>
</feature>
<dbReference type="InterPro" id="IPR004532">
    <property type="entry name" value="Phe-tRNA-ligase_IIc_bsu_bact"/>
</dbReference>
<evidence type="ECO:0000313" key="20">
    <source>
        <dbReference type="EMBL" id="BFD46652.1"/>
    </source>
</evidence>
<evidence type="ECO:0000256" key="15">
    <source>
        <dbReference type="HAMAP-Rule" id="MF_00283"/>
    </source>
</evidence>
<dbReference type="GO" id="GO:0009328">
    <property type="term" value="C:phenylalanine-tRNA ligase complex"/>
    <property type="evidence" value="ECO:0007669"/>
    <property type="project" value="TreeGrafter"/>
</dbReference>
<evidence type="ECO:0000256" key="1">
    <source>
        <dbReference type="ARBA" id="ARBA00004496"/>
    </source>
</evidence>
<dbReference type="InterPro" id="IPR045060">
    <property type="entry name" value="Phe-tRNA-ligase_IIc_bsu"/>
</dbReference>
<evidence type="ECO:0000256" key="3">
    <source>
        <dbReference type="ARBA" id="ARBA00011209"/>
    </source>
</evidence>
<dbReference type="InterPro" id="IPR002547">
    <property type="entry name" value="tRNA-bd_dom"/>
</dbReference>
<evidence type="ECO:0000256" key="9">
    <source>
        <dbReference type="ARBA" id="ARBA00022840"/>
    </source>
</evidence>
<feature type="binding site" evidence="15">
    <location>
        <position position="451"/>
    </location>
    <ligand>
        <name>Mg(2+)</name>
        <dbReference type="ChEBI" id="CHEBI:18420"/>
        <note>shared with alpha subunit</note>
    </ligand>
</feature>
<dbReference type="Gene3D" id="3.30.70.380">
    <property type="entry name" value="Ferrodoxin-fold anticodon-binding domain"/>
    <property type="match status" value="1"/>
</dbReference>
<accession>A0AAT9GA48</accession>
<evidence type="ECO:0000256" key="6">
    <source>
        <dbReference type="ARBA" id="ARBA00022598"/>
    </source>
</evidence>
<dbReference type="Pfam" id="PF03483">
    <property type="entry name" value="B3_4"/>
    <property type="match status" value="1"/>
</dbReference>
<keyword evidence="7 15" id="KW-0479">Metal-binding</keyword>
<evidence type="ECO:0000256" key="11">
    <source>
        <dbReference type="ARBA" id="ARBA00022884"/>
    </source>
</evidence>
<comment type="similarity">
    <text evidence="2 15">Belongs to the phenylalanyl-tRNA synthetase beta subunit family. Type 1 subfamily.</text>
</comment>
<feature type="binding site" evidence="15">
    <location>
        <position position="461"/>
    </location>
    <ligand>
        <name>Mg(2+)</name>
        <dbReference type="ChEBI" id="CHEBI:18420"/>
        <note>shared with alpha subunit</note>
    </ligand>
</feature>
<comment type="subcellular location">
    <subcellularLocation>
        <location evidence="1 15">Cytoplasm</location>
    </subcellularLocation>
</comment>
<dbReference type="NCBIfam" id="NF045760">
    <property type="entry name" value="YtpR"/>
    <property type="match status" value="1"/>
</dbReference>
<dbReference type="PROSITE" id="PS51447">
    <property type="entry name" value="FDX_ACB"/>
    <property type="match status" value="1"/>
</dbReference>
<dbReference type="InterPro" id="IPR020825">
    <property type="entry name" value="Phe-tRNA_synthase-like_B3/B4"/>
</dbReference>
<dbReference type="NCBIfam" id="TIGR00472">
    <property type="entry name" value="pheT_bact"/>
    <property type="match status" value="1"/>
</dbReference>
<evidence type="ECO:0000259" key="18">
    <source>
        <dbReference type="PROSITE" id="PS51447"/>
    </source>
</evidence>
<evidence type="ECO:0000256" key="8">
    <source>
        <dbReference type="ARBA" id="ARBA00022741"/>
    </source>
</evidence>
<comment type="cofactor">
    <cofactor evidence="15">
        <name>Mg(2+)</name>
        <dbReference type="ChEBI" id="CHEBI:18420"/>
    </cofactor>
    <text evidence="15">Binds 2 magnesium ions per tetramer.</text>
</comment>
<dbReference type="AlphaFoldDB" id="A0AAT9GA48"/>
<dbReference type="Gene3D" id="3.50.40.10">
    <property type="entry name" value="Phenylalanyl-trna Synthetase, Chain B, domain 3"/>
    <property type="match status" value="1"/>
</dbReference>
<evidence type="ECO:0000256" key="4">
    <source>
        <dbReference type="ARBA" id="ARBA00022490"/>
    </source>
</evidence>
<dbReference type="InterPro" id="IPR036690">
    <property type="entry name" value="Fdx_antiC-bd_sf"/>
</dbReference>
<dbReference type="Pfam" id="PF03147">
    <property type="entry name" value="FDX-ACB"/>
    <property type="match status" value="1"/>
</dbReference>
<dbReference type="GO" id="GO:0004826">
    <property type="term" value="F:phenylalanine-tRNA ligase activity"/>
    <property type="evidence" value="ECO:0007669"/>
    <property type="project" value="UniProtKB-UniRule"/>
</dbReference>
<keyword evidence="6 15" id="KW-0436">Ligase</keyword>
<gene>
    <name evidence="15 20" type="primary">pheT</name>
    <name evidence="20" type="ORF">DMENIID0002_12980</name>
</gene>
<organism evidence="20">
    <name type="scientific">Candidatus Tisiphia endosymbiont of Sergentomyia squamirostris</name>
    <dbReference type="NCBI Taxonomy" id="3113639"/>
    <lineage>
        <taxon>Bacteria</taxon>
        <taxon>Pseudomonadati</taxon>
        <taxon>Pseudomonadota</taxon>
        <taxon>Alphaproteobacteria</taxon>
        <taxon>Rickettsiales</taxon>
        <taxon>Rickettsiaceae</taxon>
        <taxon>Rickettsieae</taxon>
        <taxon>Candidatus Tisiphia</taxon>
    </lineage>
</organism>
<dbReference type="InterPro" id="IPR009061">
    <property type="entry name" value="DNA-bd_dom_put_sf"/>
</dbReference>
<dbReference type="PANTHER" id="PTHR10947">
    <property type="entry name" value="PHENYLALANYL-TRNA SYNTHETASE BETA CHAIN AND LEUCINE-RICH REPEAT-CONTAINING PROTEIN 47"/>
    <property type="match status" value="1"/>
</dbReference>
<dbReference type="Pfam" id="PF03484">
    <property type="entry name" value="B5"/>
    <property type="match status" value="1"/>
</dbReference>
<dbReference type="InterPro" id="IPR041616">
    <property type="entry name" value="PheRS_beta_core"/>
</dbReference>
<dbReference type="InterPro" id="IPR005121">
    <property type="entry name" value="Fdx_antiC-bd"/>
</dbReference>
<dbReference type="Gene3D" id="3.30.56.10">
    <property type="match status" value="2"/>
</dbReference>
<dbReference type="InterPro" id="IPR045864">
    <property type="entry name" value="aa-tRNA-synth_II/BPL/LPL"/>
</dbReference>
<evidence type="ECO:0000259" key="17">
    <source>
        <dbReference type="PROSITE" id="PS50886"/>
    </source>
</evidence>
<dbReference type="EMBL" id="AP029170">
    <property type="protein sequence ID" value="BFD46652.1"/>
    <property type="molecule type" value="Genomic_DNA"/>
</dbReference>
<dbReference type="SMART" id="SM00896">
    <property type="entry name" value="FDX-ACB"/>
    <property type="match status" value="1"/>
</dbReference>
<dbReference type="InterPro" id="IPR012340">
    <property type="entry name" value="NA-bd_OB-fold"/>
</dbReference>
<dbReference type="SUPFAM" id="SSF55681">
    <property type="entry name" value="Class II aaRS and biotin synthetases"/>
    <property type="match status" value="1"/>
</dbReference>
<dbReference type="GO" id="GO:0000049">
    <property type="term" value="F:tRNA binding"/>
    <property type="evidence" value="ECO:0007669"/>
    <property type="project" value="UniProtKB-UniRule"/>
</dbReference>
<dbReference type="InterPro" id="IPR005147">
    <property type="entry name" value="tRNA_synthase_B5-dom"/>
</dbReference>
<dbReference type="SUPFAM" id="SSF54991">
    <property type="entry name" value="Anticodon-binding domain of PheRS"/>
    <property type="match status" value="1"/>
</dbReference>
<dbReference type="PROSITE" id="PS51483">
    <property type="entry name" value="B5"/>
    <property type="match status" value="1"/>
</dbReference>